<evidence type="ECO:0000313" key="2">
    <source>
        <dbReference type="EMBL" id="KAK7204961.1"/>
    </source>
</evidence>
<dbReference type="Pfam" id="PF13380">
    <property type="entry name" value="CoA_binding_2"/>
    <property type="match status" value="1"/>
</dbReference>
<organism evidence="2 3">
    <name type="scientific">Myxozyma melibiosi</name>
    <dbReference type="NCBI Taxonomy" id="54550"/>
    <lineage>
        <taxon>Eukaryota</taxon>
        <taxon>Fungi</taxon>
        <taxon>Dikarya</taxon>
        <taxon>Ascomycota</taxon>
        <taxon>Saccharomycotina</taxon>
        <taxon>Lipomycetes</taxon>
        <taxon>Lipomycetales</taxon>
        <taxon>Lipomycetaceae</taxon>
        <taxon>Myxozyma</taxon>
    </lineage>
</organism>
<gene>
    <name evidence="2" type="ORF">BZA70DRAFT_278759</name>
</gene>
<dbReference type="Gene3D" id="3.40.50.720">
    <property type="entry name" value="NAD(P)-binding Rossmann-like Domain"/>
    <property type="match status" value="1"/>
</dbReference>
<dbReference type="GeneID" id="90038164"/>
<dbReference type="SUPFAM" id="SSF51735">
    <property type="entry name" value="NAD(P)-binding Rossmann-fold domains"/>
    <property type="match status" value="1"/>
</dbReference>
<dbReference type="InterPro" id="IPR036291">
    <property type="entry name" value="NAD(P)-bd_dom_sf"/>
</dbReference>
<evidence type="ECO:0000259" key="1">
    <source>
        <dbReference type="SMART" id="SM00881"/>
    </source>
</evidence>
<evidence type="ECO:0000313" key="3">
    <source>
        <dbReference type="Proteomes" id="UP001498771"/>
    </source>
</evidence>
<accession>A0ABR1F562</accession>
<protein>
    <submittedName>
        <fullName evidence="2">CoA-binding protein</fullName>
    </submittedName>
</protein>
<dbReference type="SMART" id="SM00881">
    <property type="entry name" value="CoA_binding"/>
    <property type="match status" value="1"/>
</dbReference>
<comment type="caution">
    <text evidence="2">The sequence shown here is derived from an EMBL/GenBank/DDBJ whole genome shotgun (WGS) entry which is preliminary data.</text>
</comment>
<dbReference type="InterPro" id="IPR003781">
    <property type="entry name" value="CoA-bd"/>
</dbReference>
<dbReference type="EMBL" id="JBBJBU010000006">
    <property type="protein sequence ID" value="KAK7204961.1"/>
    <property type="molecule type" value="Genomic_DNA"/>
</dbReference>
<dbReference type="Proteomes" id="UP001498771">
    <property type="component" value="Unassembled WGS sequence"/>
</dbReference>
<dbReference type="PANTHER" id="PTHR33303">
    <property type="entry name" value="CYTOPLASMIC PROTEIN-RELATED"/>
    <property type="match status" value="1"/>
</dbReference>
<keyword evidence="3" id="KW-1185">Reference proteome</keyword>
<feature type="domain" description="CoA-binding" evidence="1">
    <location>
        <begin position="9"/>
        <end position="109"/>
    </location>
</feature>
<name>A0ABR1F562_9ASCO</name>
<dbReference type="RefSeq" id="XP_064767994.1">
    <property type="nucleotide sequence ID" value="XM_064912652.1"/>
</dbReference>
<proteinExistence type="predicted"/>
<dbReference type="PANTHER" id="PTHR33303:SF2">
    <property type="entry name" value="COA-BINDING DOMAIN-CONTAINING PROTEIN"/>
    <property type="match status" value="1"/>
</dbReference>
<reference evidence="2 3" key="1">
    <citation type="submission" date="2024-03" db="EMBL/GenBank/DDBJ databases">
        <title>Genome-scale model development and genomic sequencing of the oleaginous clade Lipomyces.</title>
        <authorList>
            <consortium name="Lawrence Berkeley National Laboratory"/>
            <person name="Czajka J.J."/>
            <person name="Han Y."/>
            <person name="Kim J."/>
            <person name="Mondo S.J."/>
            <person name="Hofstad B.A."/>
            <person name="Robles A."/>
            <person name="Haridas S."/>
            <person name="Riley R."/>
            <person name="LaButti K."/>
            <person name="Pangilinan J."/>
            <person name="Andreopoulos W."/>
            <person name="Lipzen A."/>
            <person name="Yan J."/>
            <person name="Wang M."/>
            <person name="Ng V."/>
            <person name="Grigoriev I.V."/>
            <person name="Spatafora J.W."/>
            <person name="Magnuson J.K."/>
            <person name="Baker S.E."/>
            <person name="Pomraning K.R."/>
        </authorList>
    </citation>
    <scope>NUCLEOTIDE SEQUENCE [LARGE SCALE GENOMIC DNA]</scope>
    <source>
        <strain evidence="2 3">Phaff 52-87</strain>
    </source>
</reference>
<sequence>MSVEPLRKFFSAAQYAVVGASTDTSKYGNKILKWYVDHSLPATGVNPREPTVYGIKSAPSLDALLSQIGPNAQLSVSIVTPPRVSEEAVRQLAEIGQDKIKGVWLQPGSFDKSTLAAAGKDLNVIAGGRCVLVEGEAGLHAVGKL</sequence>